<evidence type="ECO:0000313" key="1">
    <source>
        <dbReference type="EMBL" id="KAA1122921.1"/>
    </source>
</evidence>
<accession>A0A5B0RAS2</accession>
<sequence>MLRTKAHPPRGLSGRRGVLRYCHHPTGTARVTMAKLDDLPAELIRRIIDQVIYDQEYDPYGTGVADHHHALDHNEIVQTPQKPRPHLDHRDYNGGSSLPFYYPKSYHLIDP</sequence>
<dbReference type="Proteomes" id="UP000325313">
    <property type="component" value="Unassembled WGS sequence"/>
</dbReference>
<protein>
    <submittedName>
        <fullName evidence="1">Uncharacterized protein</fullName>
    </submittedName>
</protein>
<proteinExistence type="predicted"/>
<organism evidence="1 2">
    <name type="scientific">Puccinia graminis f. sp. tritici</name>
    <dbReference type="NCBI Taxonomy" id="56615"/>
    <lineage>
        <taxon>Eukaryota</taxon>
        <taxon>Fungi</taxon>
        <taxon>Dikarya</taxon>
        <taxon>Basidiomycota</taxon>
        <taxon>Pucciniomycotina</taxon>
        <taxon>Pucciniomycetes</taxon>
        <taxon>Pucciniales</taxon>
        <taxon>Pucciniaceae</taxon>
        <taxon>Puccinia</taxon>
    </lineage>
</organism>
<dbReference type="AlphaFoldDB" id="A0A5B0RAS2"/>
<reference evidence="1 2" key="1">
    <citation type="submission" date="2019-05" db="EMBL/GenBank/DDBJ databases">
        <title>Emergence of the Ug99 lineage of the wheat stem rust pathogen through somatic hybridization.</title>
        <authorList>
            <person name="Li F."/>
            <person name="Upadhyaya N.M."/>
            <person name="Sperschneider J."/>
            <person name="Matny O."/>
            <person name="Nguyen-Phuc H."/>
            <person name="Mago R."/>
            <person name="Raley C."/>
            <person name="Miller M.E."/>
            <person name="Silverstein K.A.T."/>
            <person name="Henningsen E."/>
            <person name="Hirsch C.D."/>
            <person name="Visser B."/>
            <person name="Pretorius Z.A."/>
            <person name="Steffenson B.J."/>
            <person name="Schwessinger B."/>
            <person name="Dodds P.N."/>
            <person name="Figueroa M."/>
        </authorList>
    </citation>
    <scope>NUCLEOTIDE SEQUENCE [LARGE SCALE GENOMIC DNA]</scope>
    <source>
        <strain evidence="1 2">Ug99</strain>
    </source>
</reference>
<evidence type="ECO:0000313" key="2">
    <source>
        <dbReference type="Proteomes" id="UP000325313"/>
    </source>
</evidence>
<name>A0A5B0RAS2_PUCGR</name>
<dbReference type="EMBL" id="VDEP01000214">
    <property type="protein sequence ID" value="KAA1122921.1"/>
    <property type="molecule type" value="Genomic_DNA"/>
</dbReference>
<gene>
    <name evidence="1" type="ORF">PGTUg99_014088</name>
</gene>
<comment type="caution">
    <text evidence="1">The sequence shown here is derived from an EMBL/GenBank/DDBJ whole genome shotgun (WGS) entry which is preliminary data.</text>
</comment>